<dbReference type="EMBL" id="LLYA01000165">
    <property type="protein sequence ID" value="KRR22371.1"/>
    <property type="molecule type" value="Genomic_DNA"/>
</dbReference>
<comment type="caution">
    <text evidence="1">The sequence shown here is derived from an EMBL/GenBank/DDBJ whole genome shotgun (WGS) entry which is preliminary data.</text>
</comment>
<gene>
    <name evidence="1" type="ORF">CQ13_29380</name>
</gene>
<dbReference type="Proteomes" id="UP000052023">
    <property type="component" value="Unassembled WGS sequence"/>
</dbReference>
<keyword evidence="2" id="KW-1185">Reference proteome</keyword>
<name>A0A0R3MX87_9BRAD</name>
<proteinExistence type="predicted"/>
<protein>
    <submittedName>
        <fullName evidence="1">Uncharacterized protein</fullName>
    </submittedName>
</protein>
<organism evidence="1 2">
    <name type="scientific">Bradyrhizobium retamae</name>
    <dbReference type="NCBI Taxonomy" id="1300035"/>
    <lineage>
        <taxon>Bacteria</taxon>
        <taxon>Pseudomonadati</taxon>
        <taxon>Pseudomonadota</taxon>
        <taxon>Alphaproteobacteria</taxon>
        <taxon>Hyphomicrobiales</taxon>
        <taxon>Nitrobacteraceae</taxon>
        <taxon>Bradyrhizobium</taxon>
    </lineage>
</organism>
<evidence type="ECO:0000313" key="2">
    <source>
        <dbReference type="Proteomes" id="UP000052023"/>
    </source>
</evidence>
<sequence>MRVPTENKWQAIGFAAGDFRKNDLGRLQQRWPLGSCGNRTQPGQTYYSKRDGPNHLARSCADRAQRVTIESV</sequence>
<reference evidence="1 2" key="1">
    <citation type="submission" date="2014-03" db="EMBL/GenBank/DDBJ databases">
        <title>Bradyrhizobium valentinum sp. nov., isolated from effective nodules of Lupinus mariae-josephae, a lupine endemic of basic-lime soils in Eastern Spain.</title>
        <authorList>
            <person name="Duran D."/>
            <person name="Rey L."/>
            <person name="Navarro A."/>
            <person name="Busquets A."/>
            <person name="Imperial J."/>
            <person name="Ruiz-Argueso T."/>
        </authorList>
    </citation>
    <scope>NUCLEOTIDE SEQUENCE [LARGE SCALE GENOMIC DNA]</scope>
    <source>
        <strain evidence="1 2">Ro19</strain>
    </source>
</reference>
<dbReference type="AlphaFoldDB" id="A0A0R3MX87"/>
<accession>A0A0R3MX87</accession>
<evidence type="ECO:0000313" key="1">
    <source>
        <dbReference type="EMBL" id="KRR22371.1"/>
    </source>
</evidence>